<comment type="caution">
    <text evidence="1">The sequence shown here is derived from an EMBL/GenBank/DDBJ whole genome shotgun (WGS) entry which is preliminary data.</text>
</comment>
<dbReference type="Proteomes" id="UP000017127">
    <property type="component" value="Unassembled WGS sequence"/>
</dbReference>
<name>U7QGI5_9CYAN</name>
<reference evidence="1 2" key="1">
    <citation type="journal article" date="2013" name="Front. Microbiol.">
        <title>Comparative genomic analyses of the cyanobacterium, Lyngbya aestuarii BL J, a powerful hydrogen producer.</title>
        <authorList>
            <person name="Kothari A."/>
            <person name="Vaughn M."/>
            <person name="Garcia-Pichel F."/>
        </authorList>
    </citation>
    <scope>NUCLEOTIDE SEQUENCE [LARGE SCALE GENOMIC DNA]</scope>
    <source>
        <strain evidence="1 2">BL J</strain>
    </source>
</reference>
<dbReference type="AlphaFoldDB" id="U7QGI5"/>
<gene>
    <name evidence="1" type="ORF">M595_3642</name>
</gene>
<dbReference type="OrthoDB" id="583483at2"/>
<organism evidence="1 2">
    <name type="scientific">Lyngbya aestuarii BL J</name>
    <dbReference type="NCBI Taxonomy" id="1348334"/>
    <lineage>
        <taxon>Bacteria</taxon>
        <taxon>Bacillati</taxon>
        <taxon>Cyanobacteriota</taxon>
        <taxon>Cyanophyceae</taxon>
        <taxon>Oscillatoriophycideae</taxon>
        <taxon>Oscillatoriales</taxon>
        <taxon>Microcoleaceae</taxon>
        <taxon>Lyngbya</taxon>
    </lineage>
</organism>
<proteinExistence type="predicted"/>
<protein>
    <submittedName>
        <fullName evidence="1">Uncharacterized protein</fullName>
    </submittedName>
</protein>
<dbReference type="EMBL" id="AUZM01000037">
    <property type="protein sequence ID" value="ERT06372.1"/>
    <property type="molecule type" value="Genomic_DNA"/>
</dbReference>
<dbReference type="RefSeq" id="WP_023067342.1">
    <property type="nucleotide sequence ID" value="NZ_AUZM01000037.1"/>
</dbReference>
<sequence length="218" mass="25449">MSKNQDEFVRYQIRVPKEVYQQIEAIATAKGAKLHPRTKRPQLSETIIELLQLALKHSNSTDEHQSPSEKSPDLELIENSIIAIQTQQLNTILEAQKQTQAELNRLYILYHQLCDRLPIQEPLQKTWYSNDNESPQQIRPLESYCEGPWMVNRQWLNLNGRFNKEAFNEWNNGEVRQDQQGNFWRRVDLANTGEDFQIPPGLAESQIFYVLAESNNSI</sequence>
<evidence type="ECO:0000313" key="1">
    <source>
        <dbReference type="EMBL" id="ERT06372.1"/>
    </source>
</evidence>
<evidence type="ECO:0000313" key="2">
    <source>
        <dbReference type="Proteomes" id="UP000017127"/>
    </source>
</evidence>
<keyword evidence="2" id="KW-1185">Reference proteome</keyword>
<accession>U7QGI5</accession>